<sequence length="248" mass="26577">MRTIAGRAADTLGRLIAVTARALDRGLDGLGVVPPALDLPPDVRDDLRVFFGPTIDPAAVMIRRGHVPGVPHPRAFALPGLIYLGADPGVVGTAAEGIDRPRATSTLVHELVHVWQGRVIGPRYVVVALAEQARMGRRAYDWRAVLDNAVFDNAVLDNAVLDGAALDRSSEARASQDRASHDRAHIERTKRAFPVEAHAQLVSDAYALRFGFTPVTASATPSRELQAMEEALTGLRAGRAPTLRGRAV</sequence>
<name>A0AAD0NQY4_9ACTN</name>
<organism evidence="1 2">
    <name type="scientific">Dietzia psychralcaliphila</name>
    <dbReference type="NCBI Taxonomy" id="139021"/>
    <lineage>
        <taxon>Bacteria</taxon>
        <taxon>Bacillati</taxon>
        <taxon>Actinomycetota</taxon>
        <taxon>Actinomycetes</taxon>
        <taxon>Mycobacteriales</taxon>
        <taxon>Dietziaceae</taxon>
        <taxon>Dietzia</taxon>
    </lineage>
</organism>
<dbReference type="Proteomes" id="UP000244903">
    <property type="component" value="Chromosome"/>
</dbReference>
<reference evidence="1 2" key="1">
    <citation type="submission" date="2016-04" db="EMBL/GenBank/DDBJ databases">
        <title>Complete genome sequence of the haloalkaliphilic hydrocarbon-degrading bacterium Dietzia psychralcaliphila ILA-1T, isolated from a drain of a fish product-processing plant.</title>
        <authorList>
            <person name="Zhao J."/>
            <person name="Hu B."/>
            <person name="Geng S."/>
            <person name="Nie Y."/>
            <person name="Tang Y."/>
        </authorList>
    </citation>
    <scope>NUCLEOTIDE SEQUENCE [LARGE SCALE GENOMIC DNA]</scope>
    <source>
        <strain evidence="1 2">ILA-1</strain>
    </source>
</reference>
<evidence type="ECO:0000313" key="1">
    <source>
        <dbReference type="EMBL" id="AWH95488.1"/>
    </source>
</evidence>
<proteinExistence type="predicted"/>
<dbReference type="RefSeq" id="WP_235027489.1">
    <property type="nucleotide sequence ID" value="NZ_CP015453.1"/>
</dbReference>
<evidence type="ECO:0000313" key="2">
    <source>
        <dbReference type="Proteomes" id="UP000244903"/>
    </source>
</evidence>
<protein>
    <recommendedName>
        <fullName evidence="3">DUF4157 domain-containing protein</fullName>
    </recommendedName>
</protein>
<dbReference type="EMBL" id="CP015453">
    <property type="protein sequence ID" value="AWH95488.1"/>
    <property type="molecule type" value="Genomic_DNA"/>
</dbReference>
<accession>A0AAD0NQY4</accession>
<keyword evidence="2" id="KW-1185">Reference proteome</keyword>
<dbReference type="KEGG" id="dpc:A6048_08250"/>
<dbReference type="AlphaFoldDB" id="A0AAD0NQY4"/>
<gene>
    <name evidence="1" type="ORF">A6048_08250</name>
</gene>
<evidence type="ECO:0008006" key="3">
    <source>
        <dbReference type="Google" id="ProtNLM"/>
    </source>
</evidence>